<reference evidence="7" key="1">
    <citation type="submission" date="2022-07" db="EMBL/GenBank/DDBJ databases">
        <title>Complete Genome Sequence of the Radioresistant Bacterium Deinococcus aetherius ST0316, Isolated from the Air Dust collected in Lower Stratosphere above Japan.</title>
        <authorList>
            <person name="Satoh K."/>
            <person name="Hagiwara K."/>
            <person name="Katsumata K."/>
            <person name="Kubo A."/>
            <person name="Yokobori S."/>
            <person name="Yamagishi A."/>
            <person name="Oono Y."/>
            <person name="Narumi I."/>
        </authorList>
    </citation>
    <scope>NUCLEOTIDE SEQUENCE</scope>
    <source>
        <strain evidence="7">ST0316</strain>
    </source>
</reference>
<organism evidence="7 8">
    <name type="scientific">Deinococcus aetherius</name>
    <dbReference type="NCBI Taxonomy" id="200252"/>
    <lineage>
        <taxon>Bacteria</taxon>
        <taxon>Thermotogati</taxon>
        <taxon>Deinococcota</taxon>
        <taxon>Deinococci</taxon>
        <taxon>Deinococcales</taxon>
        <taxon>Deinococcaceae</taxon>
        <taxon>Deinococcus</taxon>
    </lineage>
</organism>
<keyword evidence="2 5" id="KW-0540">Nuclease</keyword>
<keyword evidence="4 5" id="KW-0378">Hydrolase</keyword>
<keyword evidence="5" id="KW-0460">Magnesium</keyword>
<accession>A0ABN6RBI6</accession>
<dbReference type="Proteomes" id="UP001064971">
    <property type="component" value="Chromosome"/>
</dbReference>
<comment type="function">
    <text evidence="5">Toxic component of a toxin-antitoxin (TA) system. An RNase.</text>
</comment>
<evidence type="ECO:0000313" key="7">
    <source>
        <dbReference type="EMBL" id="BDP40700.1"/>
    </source>
</evidence>
<dbReference type="InterPro" id="IPR022907">
    <property type="entry name" value="VapC_family"/>
</dbReference>
<gene>
    <name evidence="5" type="primary">vapC</name>
    <name evidence="7" type="ORF">DAETH_06690</name>
</gene>
<dbReference type="Pfam" id="PF01850">
    <property type="entry name" value="PIN"/>
    <property type="match status" value="1"/>
</dbReference>
<comment type="cofactor">
    <cofactor evidence="5">
        <name>Mg(2+)</name>
        <dbReference type="ChEBI" id="CHEBI:18420"/>
    </cofactor>
</comment>
<keyword evidence="8" id="KW-1185">Reference proteome</keyword>
<evidence type="ECO:0000256" key="3">
    <source>
        <dbReference type="ARBA" id="ARBA00022723"/>
    </source>
</evidence>
<protein>
    <recommendedName>
        <fullName evidence="5">Ribonuclease VapC</fullName>
        <shortName evidence="5">RNase VapC</shortName>
        <ecNumber evidence="5">3.1.-.-</ecNumber>
    </recommendedName>
    <alternativeName>
        <fullName evidence="5">Toxin VapC</fullName>
    </alternativeName>
</protein>
<keyword evidence="3 5" id="KW-0479">Metal-binding</keyword>
<name>A0ABN6RBI6_9DEIO</name>
<dbReference type="SUPFAM" id="SSF88723">
    <property type="entry name" value="PIN domain-like"/>
    <property type="match status" value="1"/>
</dbReference>
<keyword evidence="5" id="KW-0800">Toxin</keyword>
<comment type="similarity">
    <text evidence="5">Belongs to the PINc/VapC protein family.</text>
</comment>
<evidence type="ECO:0000259" key="6">
    <source>
        <dbReference type="Pfam" id="PF01850"/>
    </source>
</evidence>
<evidence type="ECO:0000256" key="2">
    <source>
        <dbReference type="ARBA" id="ARBA00022722"/>
    </source>
</evidence>
<dbReference type="Gene3D" id="3.40.50.1010">
    <property type="entry name" value="5'-nuclease"/>
    <property type="match status" value="1"/>
</dbReference>
<feature type="domain" description="PIN" evidence="6">
    <location>
        <begin position="11"/>
        <end position="133"/>
    </location>
</feature>
<feature type="binding site" evidence="5">
    <location>
        <position position="112"/>
    </location>
    <ligand>
        <name>Mg(2+)</name>
        <dbReference type="ChEBI" id="CHEBI:18420"/>
    </ligand>
</feature>
<dbReference type="RefSeq" id="WP_264776520.1">
    <property type="nucleotide sequence ID" value="NZ_AP026560.1"/>
</dbReference>
<dbReference type="InterPro" id="IPR002716">
    <property type="entry name" value="PIN_dom"/>
</dbReference>
<sequence length="144" mass="15523">MSARRPAPRLIYLDTGPLYALGARGDEHHVRAVRAFTALAALPGASVRVPAPVALELHRLRLYRKPSDPAAALRELRAVLARFPLAHPTPEQFAAALDLLEEHGDLRATLTDALLAAMSRSDGAQVLTFDAHLGVLGADLRPEE</sequence>
<dbReference type="HAMAP" id="MF_00265">
    <property type="entry name" value="VapC_Nob1"/>
    <property type="match status" value="1"/>
</dbReference>
<keyword evidence="1 5" id="KW-1277">Toxin-antitoxin system</keyword>
<evidence type="ECO:0000256" key="5">
    <source>
        <dbReference type="HAMAP-Rule" id="MF_00265"/>
    </source>
</evidence>
<dbReference type="EMBL" id="AP026560">
    <property type="protein sequence ID" value="BDP40700.1"/>
    <property type="molecule type" value="Genomic_DNA"/>
</dbReference>
<dbReference type="InterPro" id="IPR029060">
    <property type="entry name" value="PIN-like_dom_sf"/>
</dbReference>
<feature type="binding site" evidence="5">
    <location>
        <position position="14"/>
    </location>
    <ligand>
        <name>Mg(2+)</name>
        <dbReference type="ChEBI" id="CHEBI:18420"/>
    </ligand>
</feature>
<evidence type="ECO:0000256" key="1">
    <source>
        <dbReference type="ARBA" id="ARBA00022649"/>
    </source>
</evidence>
<evidence type="ECO:0000256" key="4">
    <source>
        <dbReference type="ARBA" id="ARBA00022801"/>
    </source>
</evidence>
<dbReference type="EC" id="3.1.-.-" evidence="5"/>
<evidence type="ECO:0000313" key="8">
    <source>
        <dbReference type="Proteomes" id="UP001064971"/>
    </source>
</evidence>
<proteinExistence type="inferred from homology"/>